<comment type="caution">
    <text evidence="5">The sequence shown here is derived from an EMBL/GenBank/DDBJ whole genome shotgun (WGS) entry which is preliminary data.</text>
</comment>
<dbReference type="InterPro" id="IPR012332">
    <property type="entry name" value="Autotransporter_pectin_lyase_C"/>
</dbReference>
<dbReference type="InterPro" id="IPR006315">
    <property type="entry name" value="OM_autotransptr_brl_dom"/>
</dbReference>
<dbReference type="SUPFAM" id="SSF51126">
    <property type="entry name" value="Pectin lyase-like"/>
    <property type="match status" value="3"/>
</dbReference>
<keyword evidence="1" id="KW-0732">Signal</keyword>
<dbReference type="InterPro" id="IPR051551">
    <property type="entry name" value="Autotransporter_adhesion"/>
</dbReference>
<dbReference type="PANTHER" id="PTHR35037">
    <property type="entry name" value="C-TERMINAL REGION OF AIDA-LIKE PROTEIN"/>
    <property type="match status" value="1"/>
</dbReference>
<feature type="compositionally biased region" description="Pro residues" evidence="3">
    <location>
        <begin position="1658"/>
        <end position="1670"/>
    </location>
</feature>
<dbReference type="InterPro" id="IPR013425">
    <property type="entry name" value="Autotrns_rpt"/>
</dbReference>
<dbReference type="NCBIfam" id="TIGR04393">
    <property type="entry name" value="rpt_T5SS_PEPC"/>
    <property type="match status" value="9"/>
</dbReference>
<dbReference type="SUPFAM" id="SSF103515">
    <property type="entry name" value="Autotransporter"/>
    <property type="match status" value="1"/>
</dbReference>
<feature type="region of interest" description="Disordered" evidence="3">
    <location>
        <begin position="233"/>
        <end position="252"/>
    </location>
</feature>
<keyword evidence="2" id="KW-0843">Virulence</keyword>
<evidence type="ECO:0000256" key="3">
    <source>
        <dbReference type="SAM" id="MobiDB-lite"/>
    </source>
</evidence>
<dbReference type="PANTHER" id="PTHR35037:SF3">
    <property type="entry name" value="C-TERMINAL REGION OF AIDA-LIKE PROTEIN"/>
    <property type="match status" value="1"/>
</dbReference>
<evidence type="ECO:0000313" key="5">
    <source>
        <dbReference type="EMBL" id="MDA7418439.1"/>
    </source>
</evidence>
<dbReference type="RefSeq" id="WP_271429655.1">
    <property type="nucleotide sequence ID" value="NZ_JAQIPB010000009.1"/>
</dbReference>
<keyword evidence="6" id="KW-1185">Reference proteome</keyword>
<dbReference type="InterPro" id="IPR024973">
    <property type="entry name" value="ESPR"/>
</dbReference>
<accession>A0AAE3NF30</accession>
<dbReference type="PROSITE" id="PS51208">
    <property type="entry name" value="AUTOTRANSPORTER"/>
    <property type="match status" value="1"/>
</dbReference>
<dbReference type="CDD" id="cd01344">
    <property type="entry name" value="PL2_Passenger_AT"/>
    <property type="match status" value="1"/>
</dbReference>
<dbReference type="Proteomes" id="UP001212602">
    <property type="component" value="Unassembled WGS sequence"/>
</dbReference>
<organism evidence="5 6">
    <name type="scientific">Xenophilus arseniciresistens</name>
    <dbReference type="NCBI Taxonomy" id="1283306"/>
    <lineage>
        <taxon>Bacteria</taxon>
        <taxon>Pseudomonadati</taxon>
        <taxon>Pseudomonadota</taxon>
        <taxon>Betaproteobacteria</taxon>
        <taxon>Burkholderiales</taxon>
        <taxon>Comamonadaceae</taxon>
        <taxon>Xenophilus</taxon>
    </lineage>
</organism>
<protein>
    <submittedName>
        <fullName evidence="5">Autotransporter outer membrane beta-barrel domain-containing protein</fullName>
    </submittedName>
</protein>
<reference evidence="5" key="1">
    <citation type="submission" date="2023-01" db="EMBL/GenBank/DDBJ databases">
        <title>Xenophilus mangrovi sp. nov., isolated from soil of Mangrove nature reserve.</title>
        <authorList>
            <person name="Xu S."/>
            <person name="Liu Z."/>
            <person name="Xu Y."/>
        </authorList>
    </citation>
    <scope>NUCLEOTIDE SEQUENCE</scope>
    <source>
        <strain evidence="5">YW8</strain>
    </source>
</reference>
<dbReference type="Pfam" id="PF03797">
    <property type="entry name" value="Autotransporter"/>
    <property type="match status" value="1"/>
</dbReference>
<evidence type="ECO:0000313" key="6">
    <source>
        <dbReference type="Proteomes" id="UP001212602"/>
    </source>
</evidence>
<dbReference type="Pfam" id="PF12951">
    <property type="entry name" value="PATR"/>
    <property type="match status" value="5"/>
</dbReference>
<feature type="domain" description="Autotransporter" evidence="4">
    <location>
        <begin position="1714"/>
        <end position="1993"/>
    </location>
</feature>
<evidence type="ECO:0000256" key="2">
    <source>
        <dbReference type="ARBA" id="ARBA00023026"/>
    </source>
</evidence>
<dbReference type="InterPro" id="IPR011050">
    <property type="entry name" value="Pectin_lyase_fold/virulence"/>
</dbReference>
<dbReference type="Pfam" id="PF13018">
    <property type="entry name" value="ESPR"/>
    <property type="match status" value="1"/>
</dbReference>
<dbReference type="InterPro" id="IPR036709">
    <property type="entry name" value="Autotransporte_beta_dom_sf"/>
</dbReference>
<dbReference type="NCBIfam" id="TIGR02601">
    <property type="entry name" value="autotrns_rpt"/>
    <property type="match status" value="5"/>
</dbReference>
<gene>
    <name evidence="5" type="ORF">PGB34_18880</name>
</gene>
<evidence type="ECO:0000256" key="1">
    <source>
        <dbReference type="ARBA" id="ARBA00022729"/>
    </source>
</evidence>
<sequence length="1993" mass="195895">MNRIYRVVFNRATGTWQVASECARGRGKPGRARRDAVPLAALALLAAALGGAAPAAAQPVRTEGSVWTAPNFSEQPTPVPAVPPSPWDLGGTHLFVGGTSDSPGTGRILIGPGGQMVSDPDVRKRALIGAAAGAEGSVRITGENALWQHGRGSIFVGGKGRGSIVIEAGGRLDTESLVLGEESTGVGSVEVTGVGSRLSSTGILLGLEGLGTLTVSKGGTVVNSDTDVGYRNATSGTGEVRVTDEGSSWTSSGDIRVGRLGPGRLTIENGAQVSSQRGTVGSSDQGGGTVTVSGTGSVWRLTGTRELLVGGDGSGSLRIEAGGEVSMAAQVLLGAASAAQGSLHLRGNAQGRGVLHSAGLVRGEGQATLDLDGGILRAAADQAEFFQNLPTVALGANGLVFDTNGFNVATGTAFASDAGALLKQGAGTLSLTGASSLGGAATADGGTLAIQGGGRLASRAGYIGRAAGSSAAVRLSGPGTAWTTGSGGEFHVGEHGRADLLVEAGAALSSGWTRIGAYGTGEGKATVTGDGSTWTIADDLAVGNDGVGTLTIADGAVVSAQGTAATVGVLAPSRGTVTVRGAGSQWVSQGILRAARYGTGEIHVEAGGLAAGARVRLGEMASGKGTITVTGSGARLTSKGEVLVGNAGTGTLTVSQGGAVSGYLGVLGEQAGGFGSATVMGTDAQGQASSWTSARELTVGQRGRGTLSVDAGGLVQTGRALILAQEAGSSGTLRLLGGETIGRGVLATSQIVGGQGSAALDLDGGVLRATGDQSEFFQNLPVAGVGARGLVFDTHGFNVATGTAFAGSTGALVKAGAGTLTLSGTSNMGQAGTHIDAGTLRVDGTLGGNVDVNAGATLGGTGTVGGAGRTVRVNSGGTLAPGHSPGTLNIGGDLVLAAGSTTQFELGQAGTAGGANNDLVNVGGSLTLDGSLQANAASAGWYRLFNYGTSDGMGQRSGGFDAGTSSVRIGGDPAASYRITSTPAAPGTPGQVNLSVQGAGQTIQFWNGGNSAEPPGWVGGSGTWQAMASNWLDRQADGPDPDLSRSVGWGNSVAVFGGARGDVRVQGDMAFDTLQFLTDGYTIDGAPGVGSLVIAPAAGSAAAPRGTINTMPGVHASISAPITDSPGASNGLVTTGSGTLTLSGPNSYSGGTAVEAGTLVAAGSGALGSGGVSVGSATLRVDAGVTLGNGIQLRDGATLDNAGALGMAVDARTAAGAVRILNRAGGRIAASGDASIQSGGATELHNAGTLAGDVRLAGTAQHAVTLAGGSQIAGDLGIGANTASTLTLEAAAGTRQRQSEAVGGRTTFAGVLVKEGAGTWMLDRDLGAADTRIRAGVLQLGEGGTAGSVGTGPIAIARDASLAVDRSDALTLAGAISGEGALQQLGAGTTMLTGDNSYSGGTAVRKGTVAVGSSTALGTGIVRMDDRTTLAFAADGLALANPIVFTGEDDPTFDTGPNTATLSGGISGNADLSKSGSGTLVLGAANNGYSGATHVAQGTLRAGAAQALSAASIHTIAAGAVLDLAGFHQSVAGITNAGTVSLRGSQPGTTLTVTGPWVGQGGLLAVGTTLGTDNSASDRLLLSGPGAVASGNTFVQVSNVGGLGAQTTGRGIEVVGTEDGARIQGGAFALAAPLLAGAYEYQLNSTAEGAYLSSTLSSPPPGPAPAPSPAPGIGLPTYRAEVPLFAALPEQLRQASLGMLANHHQRVGDDGAHPEAGRRQAWGRVISIDREIGQGGTVGATSRGRLTGLQAGTDLWAEGNWKAGLYVGQLDGDMRVNGFARGVWGLAAGSNDLRSQFLGGYLTWKGSDGLYVDGVVQAGRHRYTAGSGLGASSGGKGRSLLASVEVGKAWAIAPGWQVEPQLQLIHQRLRLDDVALVGATTVQQDLHNGWQARVGVRVKGEIDTRSGPLRPYARVNVHRGGGGTDRTRFAAPGGLADILSGTGGSSTELAVGADWQVTPTVSVYGEAGKLWASGGQARNGSGLNGSLGVKVRW</sequence>
<dbReference type="InterPro" id="IPR030895">
    <property type="entry name" value="T5SS_PEPC_rpt"/>
</dbReference>
<dbReference type="EMBL" id="JAQIPB010000009">
    <property type="protein sequence ID" value="MDA7418439.1"/>
    <property type="molecule type" value="Genomic_DNA"/>
</dbReference>
<dbReference type="Pfam" id="PF18883">
    <property type="entry name" value="AC_1"/>
    <property type="match status" value="1"/>
</dbReference>
<dbReference type="NCBIfam" id="TIGR01414">
    <property type="entry name" value="autotrans_barl"/>
    <property type="match status" value="1"/>
</dbReference>
<dbReference type="Gene3D" id="2.160.20.20">
    <property type="match status" value="1"/>
</dbReference>
<dbReference type="InterPro" id="IPR043990">
    <property type="entry name" value="AC_1"/>
</dbReference>
<dbReference type="InterPro" id="IPR005546">
    <property type="entry name" value="Autotransporte_beta"/>
</dbReference>
<evidence type="ECO:0000259" key="4">
    <source>
        <dbReference type="PROSITE" id="PS51208"/>
    </source>
</evidence>
<dbReference type="SMART" id="SM00869">
    <property type="entry name" value="Autotransporter"/>
    <property type="match status" value="1"/>
</dbReference>
<proteinExistence type="predicted"/>
<feature type="region of interest" description="Disordered" evidence="3">
    <location>
        <begin position="273"/>
        <end position="295"/>
    </location>
</feature>
<dbReference type="Gene3D" id="2.40.128.130">
    <property type="entry name" value="Autotransporter beta-domain"/>
    <property type="match status" value="1"/>
</dbReference>
<name>A0AAE3NF30_9BURK</name>
<feature type="region of interest" description="Disordered" evidence="3">
    <location>
        <begin position="1653"/>
        <end position="1672"/>
    </location>
</feature>
<dbReference type="GO" id="GO:0019867">
    <property type="term" value="C:outer membrane"/>
    <property type="evidence" value="ECO:0007669"/>
    <property type="project" value="InterPro"/>
</dbReference>